<accession>A0ABW9WRV5</accession>
<dbReference type="RefSeq" id="WP_161048035.1">
    <property type="nucleotide sequence ID" value="NZ_WWCS01000035.1"/>
</dbReference>
<dbReference type="Proteomes" id="UP000466332">
    <property type="component" value="Unassembled WGS sequence"/>
</dbReference>
<keyword evidence="2" id="KW-1185">Reference proteome</keyword>
<evidence type="ECO:0000313" key="2">
    <source>
        <dbReference type="Proteomes" id="UP000466332"/>
    </source>
</evidence>
<reference evidence="1 2" key="1">
    <citation type="submission" date="2019-12" db="EMBL/GenBank/DDBJ databases">
        <title>Novel species isolated from a subtropical stream in China.</title>
        <authorList>
            <person name="Lu H."/>
        </authorList>
    </citation>
    <scope>NUCLEOTIDE SEQUENCE [LARGE SCALE GENOMIC DNA]</scope>
    <source>
        <strain evidence="1 2">FT109W</strain>
    </source>
</reference>
<protein>
    <submittedName>
        <fullName evidence="1">Uncharacterized protein</fullName>
    </submittedName>
</protein>
<gene>
    <name evidence="1" type="ORF">GTP55_27935</name>
</gene>
<dbReference type="EMBL" id="WWCS01000035">
    <property type="protein sequence ID" value="MYN43180.1"/>
    <property type="molecule type" value="Genomic_DNA"/>
</dbReference>
<sequence length="103" mass="10865">MLQIATARGTPVYSASGASAMAVRRAEIGVAAQRAVLESEVCAFVIHDDPGVGNQAVGRFVGIDNIDLAPFARLQVFYRVLGALGGEWNIFTIMLTSPLCPAD</sequence>
<evidence type="ECO:0000313" key="1">
    <source>
        <dbReference type="EMBL" id="MYN43180.1"/>
    </source>
</evidence>
<name>A0ABW9WRV5_9BURK</name>
<organism evidence="1 2">
    <name type="scientific">Duganella margarita</name>
    <dbReference type="NCBI Taxonomy" id="2692170"/>
    <lineage>
        <taxon>Bacteria</taxon>
        <taxon>Pseudomonadati</taxon>
        <taxon>Pseudomonadota</taxon>
        <taxon>Betaproteobacteria</taxon>
        <taxon>Burkholderiales</taxon>
        <taxon>Oxalobacteraceae</taxon>
        <taxon>Telluria group</taxon>
        <taxon>Duganella</taxon>
    </lineage>
</organism>
<comment type="caution">
    <text evidence="1">The sequence shown here is derived from an EMBL/GenBank/DDBJ whole genome shotgun (WGS) entry which is preliminary data.</text>
</comment>
<proteinExistence type="predicted"/>